<comment type="similarity">
    <text evidence="1">Belongs to the FGGY kinase family.</text>
</comment>
<accession>A0ABT9QBF9</accession>
<keyword evidence="2" id="KW-0859">Xylose metabolism</keyword>
<dbReference type="RefSeq" id="WP_307558719.1">
    <property type="nucleotide sequence ID" value="NZ_JAUSQU010000001.1"/>
</dbReference>
<dbReference type="Gene3D" id="3.30.420.40">
    <property type="match status" value="2"/>
</dbReference>
<sequence>MPAYVAVDLGAESGRVLTGEFDGERLSVREVHRFANRPVRILDDLHWDVLSLLAETRRGIALAASRSRVTSVGVDAWGNDFALLDRDRRLLANPRHHRDPYASGLVGLVSSQEHYEVTGVQPMPTNTACQLLAHASSPLLEVADHLAMLPDLFTLWLSGETLTERTIASTSQLLDARTGRWSSGLIARLGLPRHLFTGQVVEPGTVAGPLRGEGSGGPGGIAVVAVAGHDTASAVAALPVSSGSVGYISCGTWSLAGLEVDRPITTREARLAGFTNEGGVMGTVRFLRNLNGLWLLQECRRVWGSRTSYADLVADAAAAPPFGSLIDPDHPAFLQPGDMPARIAAFCLSTGQPPPANRAQTVRCVLESLACSHRWALEQAEFLSDRRVEAVHLVGGGASSDTLCRLTADFGGRPVLAGPVEAVGIGNLLMQVMADGRIGSLTELREVARRSFRPRLFVPDDGREPYEIAYSRFRQLTGIRRFWSKAAPARGTGEVIAGTLPRR</sequence>
<dbReference type="Pfam" id="PF00370">
    <property type="entry name" value="FGGY_N"/>
    <property type="match status" value="1"/>
</dbReference>
<evidence type="ECO:0000313" key="10">
    <source>
        <dbReference type="EMBL" id="MDP9844107.1"/>
    </source>
</evidence>
<evidence type="ECO:0000259" key="8">
    <source>
        <dbReference type="Pfam" id="PF00370"/>
    </source>
</evidence>
<keyword evidence="5" id="KW-0418">Kinase</keyword>
<protein>
    <submittedName>
        <fullName evidence="10">Rhamnulokinase</fullName>
        <ecNumber evidence="10">2.7.1.5</ecNumber>
    </submittedName>
</protein>
<dbReference type="GO" id="GO:0008993">
    <property type="term" value="F:rhamnulokinase activity"/>
    <property type="evidence" value="ECO:0007669"/>
    <property type="project" value="UniProtKB-EC"/>
</dbReference>
<evidence type="ECO:0000256" key="1">
    <source>
        <dbReference type="ARBA" id="ARBA00009156"/>
    </source>
</evidence>
<evidence type="ECO:0000256" key="5">
    <source>
        <dbReference type="ARBA" id="ARBA00022777"/>
    </source>
</evidence>
<evidence type="ECO:0000259" key="9">
    <source>
        <dbReference type="Pfam" id="PF02782"/>
    </source>
</evidence>
<comment type="caution">
    <text evidence="10">The sequence shown here is derived from an EMBL/GenBank/DDBJ whole genome shotgun (WGS) entry which is preliminary data.</text>
</comment>
<feature type="domain" description="Carbohydrate kinase FGGY N-terminal" evidence="8">
    <location>
        <begin position="4"/>
        <end position="235"/>
    </location>
</feature>
<dbReference type="EMBL" id="JAUSQU010000001">
    <property type="protein sequence ID" value="MDP9844107.1"/>
    <property type="molecule type" value="Genomic_DNA"/>
</dbReference>
<dbReference type="InterPro" id="IPR018485">
    <property type="entry name" value="FGGY_C"/>
</dbReference>
<feature type="domain" description="Carbohydrate kinase FGGY C-terminal" evidence="9">
    <location>
        <begin position="246"/>
        <end position="434"/>
    </location>
</feature>
<dbReference type="PANTHER" id="PTHR43095">
    <property type="entry name" value="SUGAR KINASE"/>
    <property type="match status" value="1"/>
</dbReference>
<dbReference type="InterPro" id="IPR050406">
    <property type="entry name" value="FGGY_Carb_Kinase"/>
</dbReference>
<evidence type="ECO:0000256" key="2">
    <source>
        <dbReference type="ARBA" id="ARBA00022629"/>
    </source>
</evidence>
<evidence type="ECO:0000256" key="4">
    <source>
        <dbReference type="ARBA" id="ARBA00022741"/>
    </source>
</evidence>
<evidence type="ECO:0000313" key="11">
    <source>
        <dbReference type="Proteomes" id="UP001225356"/>
    </source>
</evidence>
<dbReference type="Pfam" id="PF02782">
    <property type="entry name" value="FGGY_C"/>
    <property type="match status" value="1"/>
</dbReference>
<organism evidence="10 11">
    <name type="scientific">Streptosporangium lutulentum</name>
    <dbReference type="NCBI Taxonomy" id="1461250"/>
    <lineage>
        <taxon>Bacteria</taxon>
        <taxon>Bacillati</taxon>
        <taxon>Actinomycetota</taxon>
        <taxon>Actinomycetes</taxon>
        <taxon>Streptosporangiales</taxon>
        <taxon>Streptosporangiaceae</taxon>
        <taxon>Streptosporangium</taxon>
    </lineage>
</organism>
<proteinExistence type="inferred from homology"/>
<keyword evidence="6" id="KW-0067">ATP-binding</keyword>
<dbReference type="PANTHER" id="PTHR43095:SF5">
    <property type="entry name" value="XYLULOSE KINASE"/>
    <property type="match status" value="1"/>
</dbReference>
<keyword evidence="3 10" id="KW-0808">Transferase</keyword>
<dbReference type="EC" id="2.7.1.5" evidence="10"/>
<evidence type="ECO:0000256" key="7">
    <source>
        <dbReference type="ARBA" id="ARBA00023308"/>
    </source>
</evidence>
<dbReference type="InterPro" id="IPR018484">
    <property type="entry name" value="FGGY_N"/>
</dbReference>
<name>A0ABT9QBF9_9ACTN</name>
<dbReference type="InterPro" id="IPR043129">
    <property type="entry name" value="ATPase_NBD"/>
</dbReference>
<dbReference type="CDD" id="cd07771">
    <property type="entry name" value="ASKHA_NBD_FGGY_RhaB-like"/>
    <property type="match status" value="1"/>
</dbReference>
<keyword evidence="4" id="KW-0547">Nucleotide-binding</keyword>
<keyword evidence="11" id="KW-1185">Reference proteome</keyword>
<gene>
    <name evidence="10" type="ORF">J2853_003318</name>
</gene>
<evidence type="ECO:0000256" key="6">
    <source>
        <dbReference type="ARBA" id="ARBA00022840"/>
    </source>
</evidence>
<reference evidence="10 11" key="1">
    <citation type="submission" date="2023-07" db="EMBL/GenBank/DDBJ databases">
        <title>Sequencing the genomes of 1000 actinobacteria strains.</title>
        <authorList>
            <person name="Klenk H.-P."/>
        </authorList>
    </citation>
    <scope>NUCLEOTIDE SEQUENCE [LARGE SCALE GENOMIC DNA]</scope>
    <source>
        <strain evidence="10 11">DSM 46740</strain>
    </source>
</reference>
<evidence type="ECO:0000256" key="3">
    <source>
        <dbReference type="ARBA" id="ARBA00022679"/>
    </source>
</evidence>
<dbReference type="Proteomes" id="UP001225356">
    <property type="component" value="Unassembled WGS sequence"/>
</dbReference>
<keyword evidence="2" id="KW-0119">Carbohydrate metabolism</keyword>
<dbReference type="SUPFAM" id="SSF53067">
    <property type="entry name" value="Actin-like ATPase domain"/>
    <property type="match status" value="2"/>
</dbReference>
<dbReference type="InterPro" id="IPR013449">
    <property type="entry name" value="Rhamnulokinase"/>
</dbReference>
<keyword evidence="7" id="KW-0684">Rhamnose metabolism</keyword>